<dbReference type="OrthoDB" id="1648091at2"/>
<dbReference type="Proteomes" id="UP000004322">
    <property type="component" value="Unassembled WGS sequence"/>
</dbReference>
<gene>
    <name evidence="1" type="ORF">STRCR_0187</name>
</gene>
<accession>G5JNN1</accession>
<dbReference type="SUPFAM" id="SSF52540">
    <property type="entry name" value="P-loop containing nucleoside triphosphate hydrolases"/>
    <property type="match status" value="1"/>
</dbReference>
<name>G5JNN1_STRCG</name>
<protein>
    <recommendedName>
        <fullName evidence="3">UDP-N-acetylglucosamine kinase</fullName>
    </recommendedName>
</protein>
<dbReference type="InterPro" id="IPR027417">
    <property type="entry name" value="P-loop_NTPase"/>
</dbReference>
<reference evidence="1" key="1">
    <citation type="submission" date="2011-07" db="EMBL/GenBank/DDBJ databases">
        <authorList>
            <person name="Stanhope M.J."/>
            <person name="Durkin A.S."/>
            <person name="Hostetler J."/>
            <person name="Kim M."/>
            <person name="Radune D."/>
            <person name="Singh I."/>
            <person name="Town C.D."/>
        </authorList>
    </citation>
    <scope>NUCLEOTIDE SEQUENCE [LARGE SCALE GENOMIC DNA]</scope>
    <source>
        <strain evidence="1">HS-6</strain>
    </source>
</reference>
<dbReference type="RefSeq" id="WP_004225497.1">
    <property type="nucleotide sequence ID" value="NZ_AEUV02000002.1"/>
</dbReference>
<dbReference type="EMBL" id="AEUV02000002">
    <property type="protein sequence ID" value="EHI73497.1"/>
    <property type="molecule type" value="Genomic_DNA"/>
</dbReference>
<evidence type="ECO:0008006" key="3">
    <source>
        <dbReference type="Google" id="ProtNLM"/>
    </source>
</evidence>
<organism evidence="1 2">
    <name type="scientific">Streptococcus criceti HS-6</name>
    <dbReference type="NCBI Taxonomy" id="873449"/>
    <lineage>
        <taxon>Bacteria</taxon>
        <taxon>Bacillati</taxon>
        <taxon>Bacillota</taxon>
        <taxon>Bacilli</taxon>
        <taxon>Lactobacillales</taxon>
        <taxon>Streptococcaceae</taxon>
        <taxon>Streptococcus</taxon>
    </lineage>
</organism>
<evidence type="ECO:0000313" key="1">
    <source>
        <dbReference type="EMBL" id="EHI73497.1"/>
    </source>
</evidence>
<keyword evidence="2" id="KW-1185">Reference proteome</keyword>
<evidence type="ECO:0000313" key="2">
    <source>
        <dbReference type="Proteomes" id="UP000004322"/>
    </source>
</evidence>
<dbReference type="AlphaFoldDB" id="G5JNN1"/>
<proteinExistence type="predicted"/>
<dbReference type="eggNOG" id="COG0645">
    <property type="taxonomic scope" value="Bacteria"/>
</dbReference>
<dbReference type="Gene3D" id="3.40.50.300">
    <property type="entry name" value="P-loop containing nucleotide triphosphate hydrolases"/>
    <property type="match status" value="1"/>
</dbReference>
<sequence length="200" mass="23470">MKETLLLIAGPPATGKSYLVGLIEKIQPTLYKITPDELKEAIADSKGFNSLEEKAALEIIVWKSYYQALEAYMMVGKKIVVSEYPFSDKQKPALLALASRYSYEIITVRLVADFEVLWQRRYHRDREISRHLSHIMTHYHYGDQLLQRELADNHITKNEFWDILKKRDYNHFQLGQLFEFDVSDFARVDYTDLLSYLAKL</sequence>
<comment type="caution">
    <text evidence="1">The sequence shown here is derived from an EMBL/GenBank/DDBJ whole genome shotgun (WGS) entry which is preliminary data.</text>
</comment>
<dbReference type="STRING" id="873449.STRCR_0187"/>